<keyword evidence="2" id="KW-1185">Reference proteome</keyword>
<evidence type="ECO:0000313" key="1">
    <source>
        <dbReference type="EMBL" id="OHX51210.1"/>
    </source>
</evidence>
<dbReference type="Pfam" id="PF22564">
    <property type="entry name" value="HAAS"/>
    <property type="match status" value="1"/>
</dbReference>
<sequence>MTEQQFLQQLEQALDRLPAEERNDILQDIREYFANGRADGKIRQRHCCGTGRTGCHRQRTD</sequence>
<dbReference type="EMBL" id="MBQG01000098">
    <property type="protein sequence ID" value="OHX51210.1"/>
    <property type="molecule type" value="Genomic_DNA"/>
</dbReference>
<reference evidence="1" key="1">
    <citation type="submission" date="2016-07" db="EMBL/GenBank/DDBJ databases">
        <title>Draft genome Planococcus salivarum.</title>
        <authorList>
            <person name="See-Too W.S."/>
        </authorList>
    </citation>
    <scope>NUCLEOTIDE SEQUENCE [LARGE SCALE GENOMIC DNA]</scope>
    <source>
        <strain evidence="1">DSM 23820</strain>
    </source>
</reference>
<evidence type="ECO:0008006" key="3">
    <source>
        <dbReference type="Google" id="ProtNLM"/>
    </source>
</evidence>
<protein>
    <recommendedName>
        <fullName evidence="3">DUF2281 domain-containing protein</fullName>
    </recommendedName>
</protein>
<name>A0ABX3D0V0_9BACL</name>
<organism evidence="1 2">
    <name type="scientific">Planococcus salinarum</name>
    <dbReference type="NCBI Taxonomy" id="622695"/>
    <lineage>
        <taxon>Bacteria</taxon>
        <taxon>Bacillati</taxon>
        <taxon>Bacillota</taxon>
        <taxon>Bacilli</taxon>
        <taxon>Bacillales</taxon>
        <taxon>Caryophanaceae</taxon>
        <taxon>Planococcus</taxon>
    </lineage>
</organism>
<proteinExistence type="predicted"/>
<evidence type="ECO:0000313" key="2">
    <source>
        <dbReference type="Proteomes" id="UP000242153"/>
    </source>
</evidence>
<dbReference type="Proteomes" id="UP000242153">
    <property type="component" value="Unassembled WGS sequence"/>
</dbReference>
<comment type="caution">
    <text evidence="1">The sequence shown here is derived from an EMBL/GenBank/DDBJ whole genome shotgun (WGS) entry which is preliminary data.</text>
</comment>
<accession>A0ABX3D0V0</accession>
<gene>
    <name evidence="1" type="ORF">BB776_03475</name>
</gene>